<dbReference type="EMBL" id="HBEF01020554">
    <property type="protein sequence ID" value="CAD8340561.1"/>
    <property type="molecule type" value="Transcribed_RNA"/>
</dbReference>
<dbReference type="GO" id="GO:0008270">
    <property type="term" value="F:zinc ion binding"/>
    <property type="evidence" value="ECO:0007669"/>
    <property type="project" value="InterPro"/>
</dbReference>
<dbReference type="PANTHER" id="PTHR18952">
    <property type="entry name" value="CARBONIC ANHYDRASE"/>
    <property type="match status" value="1"/>
</dbReference>
<dbReference type="InterPro" id="IPR023561">
    <property type="entry name" value="Carbonic_anhydrase_a-class"/>
</dbReference>
<dbReference type="InterPro" id="IPR001148">
    <property type="entry name" value="CA_dom"/>
</dbReference>
<gene>
    <name evidence="3" type="ORF">CAUS1442_LOCUS12695</name>
</gene>
<organism evidence="3">
    <name type="scientific">Craspedostauros australis</name>
    <dbReference type="NCBI Taxonomy" id="1486917"/>
    <lineage>
        <taxon>Eukaryota</taxon>
        <taxon>Sar</taxon>
        <taxon>Stramenopiles</taxon>
        <taxon>Ochrophyta</taxon>
        <taxon>Bacillariophyta</taxon>
        <taxon>Bacillariophyceae</taxon>
        <taxon>Bacillariophycidae</taxon>
        <taxon>Naviculales</taxon>
        <taxon>Naviculaceae</taxon>
        <taxon>Craspedostauros</taxon>
    </lineage>
</organism>
<evidence type="ECO:0000256" key="1">
    <source>
        <dbReference type="SAM" id="MobiDB-lite"/>
    </source>
</evidence>
<evidence type="ECO:0000313" key="3">
    <source>
        <dbReference type="EMBL" id="CAD8340561.1"/>
    </source>
</evidence>
<feature type="domain" description="Alpha-carbonic anhydrase" evidence="2">
    <location>
        <begin position="1"/>
        <end position="221"/>
    </location>
</feature>
<protein>
    <recommendedName>
        <fullName evidence="2">Alpha-carbonic anhydrase domain-containing protein</fullName>
    </recommendedName>
</protein>
<sequence length="258" mass="31375">MDYCVLDKDSNTGSGRNRRLYEEHERQRSTINEAYMMAQLPEHGPRQLSKDEAREYYRQEDRPLGPDDVVVETSHGDYIVRSENDIPKDFDDEAYFEEIFHKFQRNLAFNGEGIDENYSLVQWWPYEWMIKVGTEYYFRYEGTQTVPPCYEKVHWRVMKDPIRVAPHQMRELERLMAWRINEHCQSDTAGAPREDRPEAVWLARPLQYYQELHRKEFCECQDWPSKFPAERTWCYKYRTRDENIRLYENPYNFLSEGF</sequence>
<proteinExistence type="predicted"/>
<dbReference type="PROSITE" id="PS51144">
    <property type="entry name" value="ALPHA_CA_2"/>
    <property type="match status" value="1"/>
</dbReference>
<reference evidence="3" key="1">
    <citation type="submission" date="2021-01" db="EMBL/GenBank/DDBJ databases">
        <authorList>
            <person name="Corre E."/>
            <person name="Pelletier E."/>
            <person name="Niang G."/>
            <person name="Scheremetjew M."/>
            <person name="Finn R."/>
            <person name="Kale V."/>
            <person name="Holt S."/>
            <person name="Cochrane G."/>
            <person name="Meng A."/>
            <person name="Brown T."/>
            <person name="Cohen L."/>
        </authorList>
    </citation>
    <scope>NUCLEOTIDE SEQUENCE</scope>
    <source>
        <strain evidence="3">CCMP3328</strain>
    </source>
</reference>
<accession>A0A7S0F4Q6</accession>
<dbReference type="InterPro" id="IPR036398">
    <property type="entry name" value="CA_dom_sf"/>
</dbReference>
<dbReference type="PANTHER" id="PTHR18952:SF208">
    <property type="entry name" value="CARBONIC ANHYDRASE XA-RELATED"/>
    <property type="match status" value="1"/>
</dbReference>
<feature type="compositionally biased region" description="Basic and acidic residues" evidence="1">
    <location>
        <begin position="1"/>
        <end position="10"/>
    </location>
</feature>
<name>A0A7S0F4Q6_9STRA</name>
<evidence type="ECO:0000259" key="2">
    <source>
        <dbReference type="PROSITE" id="PS51144"/>
    </source>
</evidence>
<dbReference type="Pfam" id="PF00194">
    <property type="entry name" value="Carb_anhydrase"/>
    <property type="match status" value="1"/>
</dbReference>
<dbReference type="Gene3D" id="3.10.200.10">
    <property type="entry name" value="Alpha carbonic anhydrase"/>
    <property type="match status" value="1"/>
</dbReference>
<feature type="region of interest" description="Disordered" evidence="1">
    <location>
        <begin position="1"/>
        <end position="24"/>
    </location>
</feature>
<dbReference type="SUPFAM" id="SSF51069">
    <property type="entry name" value="Carbonic anhydrase"/>
    <property type="match status" value="1"/>
</dbReference>
<dbReference type="GO" id="GO:0004089">
    <property type="term" value="F:carbonate dehydratase activity"/>
    <property type="evidence" value="ECO:0007669"/>
    <property type="project" value="InterPro"/>
</dbReference>
<dbReference type="GO" id="GO:0006730">
    <property type="term" value="P:one-carbon metabolic process"/>
    <property type="evidence" value="ECO:0007669"/>
    <property type="project" value="TreeGrafter"/>
</dbReference>
<dbReference type="AlphaFoldDB" id="A0A7S0F4Q6"/>